<name>A0ABY2DZA9_9MICO</name>
<keyword evidence="1 3" id="KW-0808">Transferase</keyword>
<proteinExistence type="predicted"/>
<evidence type="ECO:0000256" key="1">
    <source>
        <dbReference type="ARBA" id="ARBA00022679"/>
    </source>
</evidence>
<keyword evidence="4" id="KW-1185">Reference proteome</keyword>
<dbReference type="Proteomes" id="UP000504882">
    <property type="component" value="Unassembled WGS sequence"/>
</dbReference>
<reference evidence="3 4" key="1">
    <citation type="submission" date="2019-03" db="EMBL/GenBank/DDBJ databases">
        <title>Genomic features of bacteria from cold environments.</title>
        <authorList>
            <person name="Shen L."/>
        </authorList>
    </citation>
    <scope>NUCLEOTIDE SEQUENCE [LARGE SCALE GENOMIC DNA]</scope>
    <source>
        <strain evidence="4">T3246-1</strain>
    </source>
</reference>
<dbReference type="PANTHER" id="PTHR48207:SF4">
    <property type="entry name" value="BLL6097 PROTEIN"/>
    <property type="match status" value="1"/>
</dbReference>
<accession>A0ABY2DZA9</accession>
<dbReference type="InterPro" id="IPR003673">
    <property type="entry name" value="CoA-Trfase_fam_III"/>
</dbReference>
<dbReference type="GO" id="GO:0016740">
    <property type="term" value="F:transferase activity"/>
    <property type="evidence" value="ECO:0007669"/>
    <property type="project" value="UniProtKB-KW"/>
</dbReference>
<dbReference type="Gene3D" id="3.40.50.10540">
    <property type="entry name" value="Crotonobetainyl-coa:carnitine coa-transferase, domain 1"/>
    <property type="match status" value="1"/>
</dbReference>
<dbReference type="EMBL" id="SMNA01000012">
    <property type="protein sequence ID" value="TDE89486.1"/>
    <property type="molecule type" value="Genomic_DNA"/>
</dbReference>
<evidence type="ECO:0000313" key="3">
    <source>
        <dbReference type="EMBL" id="TDE89486.1"/>
    </source>
</evidence>
<dbReference type="Gene3D" id="3.30.1540.10">
    <property type="entry name" value="formyl-coa transferase, domain 3"/>
    <property type="match status" value="1"/>
</dbReference>
<dbReference type="InterPro" id="IPR023606">
    <property type="entry name" value="CoA-Trfase_III_dom_1_sf"/>
</dbReference>
<sequence length="421" mass="44110">MSMISQYGTLAGADGAPDTNGAPGSDGLPLHGVRVLDLSHMMQGPWATEMLADLGADVIKVEHVRGGERGRESGTTRIGGHSAFYLAMNRNKRSLALDLKSEAGIAIARDLVARADVLVQNFRPGVIGRLGLGWDEVHALNPGLVYCSGSGYGGDEADRPGQDLLAQARSGAMWLTGQHGGPPSPAGPFIADAHAASMLALGVCAALFERTRTGVGRHLEIDLVGSMLHQMTQELVSHHNGDRSSRRSPSPSNPFMEGPYGVYATSDGWIAISMCPTADLARALGLPDLHERFPDKAAALEGRDDLVAEVGALLAPRTTAEALAVLEANGVWCAPVNDLDTMATDPVVGWAGRHARVTHPGIGPVDLVLNPLSVDGHRLPVRRPAPRHGEHSAEVLAELGLDAGDAERLARDGIVHLGGAA</sequence>
<feature type="compositionally biased region" description="Basic and acidic residues" evidence="2">
    <location>
        <begin position="236"/>
        <end position="245"/>
    </location>
</feature>
<dbReference type="PANTHER" id="PTHR48207">
    <property type="entry name" value="SUCCINATE--HYDROXYMETHYLGLUTARATE COA-TRANSFERASE"/>
    <property type="match status" value="1"/>
</dbReference>
<organism evidence="3 4">
    <name type="scientific">Occultella glacieicola</name>
    <dbReference type="NCBI Taxonomy" id="2518684"/>
    <lineage>
        <taxon>Bacteria</taxon>
        <taxon>Bacillati</taxon>
        <taxon>Actinomycetota</taxon>
        <taxon>Actinomycetes</taxon>
        <taxon>Micrococcales</taxon>
        <taxon>Ruaniaceae</taxon>
        <taxon>Occultella</taxon>
    </lineage>
</organism>
<evidence type="ECO:0000313" key="4">
    <source>
        <dbReference type="Proteomes" id="UP000504882"/>
    </source>
</evidence>
<dbReference type="SUPFAM" id="SSF89796">
    <property type="entry name" value="CoA-transferase family III (CaiB/BaiF)"/>
    <property type="match status" value="1"/>
</dbReference>
<dbReference type="Pfam" id="PF02515">
    <property type="entry name" value="CoA_transf_3"/>
    <property type="match status" value="1"/>
</dbReference>
<feature type="region of interest" description="Disordered" evidence="2">
    <location>
        <begin position="235"/>
        <end position="255"/>
    </location>
</feature>
<evidence type="ECO:0000256" key="2">
    <source>
        <dbReference type="SAM" id="MobiDB-lite"/>
    </source>
</evidence>
<dbReference type="InterPro" id="IPR050483">
    <property type="entry name" value="CoA-transferase_III_domain"/>
</dbReference>
<dbReference type="InterPro" id="IPR044855">
    <property type="entry name" value="CoA-Trfase_III_dom3_sf"/>
</dbReference>
<comment type="caution">
    <text evidence="3">The sequence shown here is derived from an EMBL/GenBank/DDBJ whole genome shotgun (WGS) entry which is preliminary data.</text>
</comment>
<protein>
    <submittedName>
        <fullName evidence="3">CoA transferase</fullName>
    </submittedName>
</protein>
<gene>
    <name evidence="3" type="ORF">EXU48_20180</name>
</gene>